<dbReference type="InterPro" id="IPR050231">
    <property type="entry name" value="Iron_ascorbate_oxido_reductase"/>
</dbReference>
<name>A0A835QGF3_VANPL</name>
<dbReference type="SUPFAM" id="SSF51197">
    <property type="entry name" value="Clavaminate synthase-like"/>
    <property type="match status" value="1"/>
</dbReference>
<dbReference type="EMBL" id="JADCNL010000009">
    <property type="protein sequence ID" value="KAG0467277.1"/>
    <property type="molecule type" value="Genomic_DNA"/>
</dbReference>
<accession>A0A835QGF3</accession>
<organism evidence="1 2">
    <name type="scientific">Vanilla planifolia</name>
    <name type="common">Vanilla</name>
    <dbReference type="NCBI Taxonomy" id="51239"/>
    <lineage>
        <taxon>Eukaryota</taxon>
        <taxon>Viridiplantae</taxon>
        <taxon>Streptophyta</taxon>
        <taxon>Embryophyta</taxon>
        <taxon>Tracheophyta</taxon>
        <taxon>Spermatophyta</taxon>
        <taxon>Magnoliopsida</taxon>
        <taxon>Liliopsida</taxon>
        <taxon>Asparagales</taxon>
        <taxon>Orchidaceae</taxon>
        <taxon>Vanilloideae</taxon>
        <taxon>Vanilleae</taxon>
        <taxon>Vanilla</taxon>
    </lineage>
</organism>
<dbReference type="AlphaFoldDB" id="A0A835QGF3"/>
<sequence>MSHIYVGFNPLHWIISNLKKKREKNSMPVETISLPLIDRANFPAELGKLTATATRLGCFRNVNHGIPVELMTEAKAAAYSLSKLPHDTKIRNGDVIFGSGYRSSMPSFPLLQTFGIYDASSTADVRAFCSSMEASPHQRCSCPHFLPLHFLPTLRLVGCSFQDWACTMRLNIYDFTEESIGLQAAHLHADSGFLTVLPEGEIVGLEILGQTGEFVAVHPQPDTFLDITGDVGKATFCSYNHKWNKLTIWIPRLISELDECMELIRLRNVQHRVIWHVCGTLGFHRLRCAFTKGWGGRSVSVGNLIQTCPVSVKHVTCQSNVSRVSQMSQTCQTVLRFFSCIRGLMG</sequence>
<proteinExistence type="predicted"/>
<gene>
    <name evidence="1" type="ORF">HPP92_018857</name>
</gene>
<dbReference type="OrthoDB" id="418595at2759"/>
<dbReference type="PANTHER" id="PTHR47990">
    <property type="entry name" value="2-OXOGLUTARATE (2OG) AND FE(II)-DEPENDENT OXYGENASE SUPERFAMILY PROTEIN-RELATED"/>
    <property type="match status" value="1"/>
</dbReference>
<dbReference type="InterPro" id="IPR027443">
    <property type="entry name" value="IPNS-like_sf"/>
</dbReference>
<dbReference type="Proteomes" id="UP000636800">
    <property type="component" value="Unassembled WGS sequence"/>
</dbReference>
<dbReference type="Gene3D" id="2.60.120.330">
    <property type="entry name" value="B-lactam Antibiotic, Isopenicillin N Synthase, Chain"/>
    <property type="match status" value="2"/>
</dbReference>
<evidence type="ECO:0000313" key="2">
    <source>
        <dbReference type="Proteomes" id="UP000636800"/>
    </source>
</evidence>
<protein>
    <submittedName>
        <fullName evidence="1">Uncharacterized protein</fullName>
    </submittedName>
</protein>
<evidence type="ECO:0000313" key="1">
    <source>
        <dbReference type="EMBL" id="KAG0467277.1"/>
    </source>
</evidence>
<keyword evidence="2" id="KW-1185">Reference proteome</keyword>
<comment type="caution">
    <text evidence="1">The sequence shown here is derived from an EMBL/GenBank/DDBJ whole genome shotgun (WGS) entry which is preliminary data.</text>
</comment>
<reference evidence="1 2" key="1">
    <citation type="journal article" date="2020" name="Nat. Food">
        <title>A phased Vanilla planifolia genome enables genetic improvement of flavour and production.</title>
        <authorList>
            <person name="Hasing T."/>
            <person name="Tang H."/>
            <person name="Brym M."/>
            <person name="Khazi F."/>
            <person name="Huang T."/>
            <person name="Chambers A.H."/>
        </authorList>
    </citation>
    <scope>NUCLEOTIDE SEQUENCE [LARGE SCALE GENOMIC DNA]</scope>
    <source>
        <tissue evidence="1">Leaf</tissue>
    </source>
</reference>